<protein>
    <submittedName>
        <fullName evidence="1">Uncharacterized protein</fullName>
    </submittedName>
</protein>
<evidence type="ECO:0000313" key="1">
    <source>
        <dbReference type="EMBL" id="PRQ35275.1"/>
    </source>
</evidence>
<dbReference type="Proteomes" id="UP000238479">
    <property type="component" value="Chromosome 5"/>
</dbReference>
<dbReference type="Gramene" id="PRQ35275">
    <property type="protein sequence ID" value="PRQ35275"/>
    <property type="gene ID" value="RchiOBHm_Chr5g0078211"/>
</dbReference>
<evidence type="ECO:0000313" key="2">
    <source>
        <dbReference type="Proteomes" id="UP000238479"/>
    </source>
</evidence>
<gene>
    <name evidence="1" type="ORF">RchiOBHm_Chr5g0078211</name>
</gene>
<dbReference type="AlphaFoldDB" id="A0A2P6QM67"/>
<organism evidence="1 2">
    <name type="scientific">Rosa chinensis</name>
    <name type="common">China rose</name>
    <dbReference type="NCBI Taxonomy" id="74649"/>
    <lineage>
        <taxon>Eukaryota</taxon>
        <taxon>Viridiplantae</taxon>
        <taxon>Streptophyta</taxon>
        <taxon>Embryophyta</taxon>
        <taxon>Tracheophyta</taxon>
        <taxon>Spermatophyta</taxon>
        <taxon>Magnoliopsida</taxon>
        <taxon>eudicotyledons</taxon>
        <taxon>Gunneridae</taxon>
        <taxon>Pentapetalae</taxon>
        <taxon>rosids</taxon>
        <taxon>fabids</taxon>
        <taxon>Rosales</taxon>
        <taxon>Rosaceae</taxon>
        <taxon>Rosoideae</taxon>
        <taxon>Rosoideae incertae sedis</taxon>
        <taxon>Rosa</taxon>
    </lineage>
</organism>
<comment type="caution">
    <text evidence="1">The sequence shown here is derived from an EMBL/GenBank/DDBJ whole genome shotgun (WGS) entry which is preliminary data.</text>
</comment>
<accession>A0A2P6QM67</accession>
<keyword evidence="2" id="KW-1185">Reference proteome</keyword>
<sequence>MGGWPPYEVSADLHHNEVAGVSDYRMHVVGGTSHVAGPTYEVVAYAWQYVI</sequence>
<dbReference type="EMBL" id="PDCK01000043">
    <property type="protein sequence ID" value="PRQ35275.1"/>
    <property type="molecule type" value="Genomic_DNA"/>
</dbReference>
<proteinExistence type="predicted"/>
<name>A0A2P6QM67_ROSCH</name>
<reference evidence="1 2" key="1">
    <citation type="journal article" date="2018" name="Nat. Genet.">
        <title>The Rosa genome provides new insights in the design of modern roses.</title>
        <authorList>
            <person name="Bendahmane M."/>
        </authorList>
    </citation>
    <scope>NUCLEOTIDE SEQUENCE [LARGE SCALE GENOMIC DNA]</scope>
    <source>
        <strain evidence="2">cv. Old Blush</strain>
    </source>
</reference>